<feature type="transmembrane region" description="Helical" evidence="1">
    <location>
        <begin position="102"/>
        <end position="119"/>
    </location>
</feature>
<dbReference type="EMBL" id="SRLD01000027">
    <property type="protein sequence ID" value="TGE14983.1"/>
    <property type="molecule type" value="Genomic_DNA"/>
</dbReference>
<sequence length="137" mass="14349">MQISLFTHLQRGTTTVAAHGLNLLAAGQAYQPSKLEQRGYALLTVLALTTGAARAQSAEAALTQVKEKVIGIVQVIFAIILIIGLIRVVMKFIQGSPDALGSLGWLVGGVLLWFGFQLFKDDLVSAVGGSEGGGLTN</sequence>
<keyword evidence="3" id="KW-1185">Reference proteome</keyword>
<gene>
    <name evidence="2" type="ORF">E5J99_13830</name>
</gene>
<keyword evidence="1" id="KW-0812">Transmembrane</keyword>
<reference evidence="2 3" key="1">
    <citation type="submission" date="2019-04" db="EMBL/GenBank/DDBJ databases">
        <authorList>
            <person name="Feng G."/>
            <person name="Zhang J."/>
            <person name="Zhu H."/>
        </authorList>
    </citation>
    <scope>NUCLEOTIDE SEQUENCE [LARGE SCALE GENOMIC DNA]</scope>
    <source>
        <strain evidence="2 3">JCM 17223</strain>
    </source>
</reference>
<dbReference type="RefSeq" id="WP_135498408.1">
    <property type="nucleotide sequence ID" value="NZ_SRLD01000027.1"/>
</dbReference>
<keyword evidence="1" id="KW-1133">Transmembrane helix</keyword>
<accession>A0A4Z0PJF4</accession>
<comment type="caution">
    <text evidence="2">The sequence shown here is derived from an EMBL/GenBank/DDBJ whole genome shotgun (WGS) entry which is preliminary data.</text>
</comment>
<protein>
    <submittedName>
        <fullName evidence="2">Uncharacterized protein</fullName>
    </submittedName>
</protein>
<evidence type="ECO:0000313" key="3">
    <source>
        <dbReference type="Proteomes" id="UP000297739"/>
    </source>
</evidence>
<evidence type="ECO:0000256" key="1">
    <source>
        <dbReference type="SAM" id="Phobius"/>
    </source>
</evidence>
<evidence type="ECO:0000313" key="2">
    <source>
        <dbReference type="EMBL" id="TGE14983.1"/>
    </source>
</evidence>
<dbReference type="AlphaFoldDB" id="A0A4Z0PJF4"/>
<keyword evidence="1" id="KW-0472">Membrane</keyword>
<dbReference type="OrthoDB" id="893469at2"/>
<dbReference type="Proteomes" id="UP000297739">
    <property type="component" value="Unassembled WGS sequence"/>
</dbReference>
<organism evidence="2 3">
    <name type="scientific">Hymenobacter elongatus</name>
    <dbReference type="NCBI Taxonomy" id="877208"/>
    <lineage>
        <taxon>Bacteria</taxon>
        <taxon>Pseudomonadati</taxon>
        <taxon>Bacteroidota</taxon>
        <taxon>Cytophagia</taxon>
        <taxon>Cytophagales</taxon>
        <taxon>Hymenobacteraceae</taxon>
        <taxon>Hymenobacter</taxon>
    </lineage>
</organism>
<proteinExistence type="predicted"/>
<feature type="transmembrane region" description="Helical" evidence="1">
    <location>
        <begin position="69"/>
        <end position="90"/>
    </location>
</feature>
<name>A0A4Z0PJF4_9BACT</name>